<protein>
    <submittedName>
        <fullName evidence="1">Uncharacterized protein</fullName>
    </submittedName>
</protein>
<gene>
    <name evidence="1" type="ORF">DdX_19295</name>
</gene>
<accession>A0AAD4MKP9</accession>
<sequence>MSSFGFTSEEITAVFEKVLNDSSLSSEQMEKFKPFLMERLSRFDGNEISQVSEIPIFNLLVLSYWPRRVVGSVSLSHLLSGWRKEFLDFIFYCLRMIALHIFWKKIWWFIFVFCTWQLFDRPPLNGFGNEGDEF</sequence>
<dbReference type="EMBL" id="JAKKPZ010000359">
    <property type="protein sequence ID" value="KAI1695975.1"/>
    <property type="molecule type" value="Genomic_DNA"/>
</dbReference>
<comment type="caution">
    <text evidence="1">The sequence shown here is derived from an EMBL/GenBank/DDBJ whole genome shotgun (WGS) entry which is preliminary data.</text>
</comment>
<keyword evidence="2" id="KW-1185">Reference proteome</keyword>
<reference evidence="1" key="1">
    <citation type="submission" date="2022-01" db="EMBL/GenBank/DDBJ databases">
        <title>Genome Sequence Resource for Two Populations of Ditylenchus destructor, the Migratory Endoparasitic Phytonematode.</title>
        <authorList>
            <person name="Zhang H."/>
            <person name="Lin R."/>
            <person name="Xie B."/>
        </authorList>
    </citation>
    <scope>NUCLEOTIDE SEQUENCE</scope>
    <source>
        <strain evidence="1">BazhouSP</strain>
    </source>
</reference>
<organism evidence="1 2">
    <name type="scientific">Ditylenchus destructor</name>
    <dbReference type="NCBI Taxonomy" id="166010"/>
    <lineage>
        <taxon>Eukaryota</taxon>
        <taxon>Metazoa</taxon>
        <taxon>Ecdysozoa</taxon>
        <taxon>Nematoda</taxon>
        <taxon>Chromadorea</taxon>
        <taxon>Rhabditida</taxon>
        <taxon>Tylenchina</taxon>
        <taxon>Tylenchomorpha</taxon>
        <taxon>Sphaerularioidea</taxon>
        <taxon>Anguinidae</taxon>
        <taxon>Anguininae</taxon>
        <taxon>Ditylenchus</taxon>
    </lineage>
</organism>
<name>A0AAD4MKP9_9BILA</name>
<evidence type="ECO:0000313" key="1">
    <source>
        <dbReference type="EMBL" id="KAI1695975.1"/>
    </source>
</evidence>
<dbReference type="AlphaFoldDB" id="A0AAD4MKP9"/>
<proteinExistence type="predicted"/>
<dbReference type="Proteomes" id="UP001201812">
    <property type="component" value="Unassembled WGS sequence"/>
</dbReference>
<evidence type="ECO:0000313" key="2">
    <source>
        <dbReference type="Proteomes" id="UP001201812"/>
    </source>
</evidence>